<protein>
    <recommendedName>
        <fullName evidence="9">Phosphopantetheine adenylyltransferase</fullName>
        <ecNumber evidence="9">2.7.7.3</ecNumber>
    </recommendedName>
    <alternativeName>
        <fullName evidence="9">Dephospho-CoA pyrophosphorylase</fullName>
    </alternativeName>
    <alternativeName>
        <fullName evidence="9">Pantetheine-phosphate adenylyltransferase</fullName>
        <shortName evidence="9">PPAT</shortName>
    </alternativeName>
</protein>
<dbReference type="PRINTS" id="PR01020">
    <property type="entry name" value="LPSBIOSNTHSS"/>
</dbReference>
<dbReference type="SUPFAM" id="SSF52374">
    <property type="entry name" value="Nucleotidylyl transferase"/>
    <property type="match status" value="1"/>
</dbReference>
<keyword evidence="1 9" id="KW-0963">Cytoplasm</keyword>
<keyword evidence="12" id="KW-1185">Reference proteome</keyword>
<comment type="similarity">
    <text evidence="9">Belongs to the bacterial CoaD family.</text>
</comment>
<comment type="catalytic activity">
    <reaction evidence="8 9">
        <text>(R)-4'-phosphopantetheine + ATP + H(+) = 3'-dephospho-CoA + diphosphate</text>
        <dbReference type="Rhea" id="RHEA:19801"/>
        <dbReference type="ChEBI" id="CHEBI:15378"/>
        <dbReference type="ChEBI" id="CHEBI:30616"/>
        <dbReference type="ChEBI" id="CHEBI:33019"/>
        <dbReference type="ChEBI" id="CHEBI:57328"/>
        <dbReference type="ChEBI" id="CHEBI:61723"/>
        <dbReference type="EC" id="2.7.7.3"/>
    </reaction>
</comment>
<evidence type="ECO:0000256" key="2">
    <source>
        <dbReference type="ARBA" id="ARBA00022679"/>
    </source>
</evidence>
<feature type="binding site" evidence="9">
    <location>
        <position position="42"/>
    </location>
    <ligand>
        <name>substrate</name>
    </ligand>
</feature>
<evidence type="ECO:0000313" key="12">
    <source>
        <dbReference type="Proteomes" id="UP000241436"/>
    </source>
</evidence>
<feature type="binding site" evidence="9">
    <location>
        <begin position="89"/>
        <end position="91"/>
    </location>
    <ligand>
        <name>ATP</name>
        <dbReference type="ChEBI" id="CHEBI:30616"/>
    </ligand>
</feature>
<dbReference type="Pfam" id="PF01467">
    <property type="entry name" value="CTP_transf_like"/>
    <property type="match status" value="1"/>
</dbReference>
<sequence>MTTLAIYAGTFDPFTFGHIDIARRAHRLFPHLVISVSTNPDKSALFSLAERQRIIRDAVRTMRGVSVESFDGLLVDYMHRRRARVVIRGLRALSDFEYEFQMALMNRKLNEEIETVFLMPHEQYSYLSSRLVKEIALLGGDVSQFVRPMVSKMLKERIALREAGERRQGE</sequence>
<dbReference type="InterPro" id="IPR001980">
    <property type="entry name" value="PPAT"/>
</dbReference>
<feature type="domain" description="Cytidyltransferase-like" evidence="10">
    <location>
        <begin position="6"/>
        <end position="134"/>
    </location>
</feature>
<feature type="binding site" evidence="9">
    <location>
        <begin position="124"/>
        <end position="130"/>
    </location>
    <ligand>
        <name>ATP</name>
        <dbReference type="ChEBI" id="CHEBI:30616"/>
    </ligand>
</feature>
<dbReference type="UniPathway" id="UPA00241">
    <property type="reaction ID" value="UER00355"/>
</dbReference>
<dbReference type="GO" id="GO:0005737">
    <property type="term" value="C:cytoplasm"/>
    <property type="evidence" value="ECO:0007669"/>
    <property type="project" value="UniProtKB-SubCell"/>
</dbReference>
<feature type="binding site" evidence="9">
    <location>
        <position position="74"/>
    </location>
    <ligand>
        <name>substrate</name>
    </ligand>
</feature>
<feature type="binding site" evidence="9">
    <location>
        <begin position="10"/>
        <end position="11"/>
    </location>
    <ligand>
        <name>ATP</name>
        <dbReference type="ChEBI" id="CHEBI:30616"/>
    </ligand>
</feature>
<comment type="pathway">
    <text evidence="9">Cofactor biosynthesis; coenzyme A biosynthesis; CoA from (R)-pantothenate: step 4/5.</text>
</comment>
<dbReference type="InterPro" id="IPR004821">
    <property type="entry name" value="Cyt_trans-like"/>
</dbReference>
<proteinExistence type="inferred from homology"/>
<dbReference type="PANTHER" id="PTHR21342:SF1">
    <property type="entry name" value="PHOSPHOPANTETHEINE ADENYLYLTRANSFERASE"/>
    <property type="match status" value="1"/>
</dbReference>
<evidence type="ECO:0000256" key="5">
    <source>
        <dbReference type="ARBA" id="ARBA00022840"/>
    </source>
</evidence>
<dbReference type="RefSeq" id="WP_107562912.1">
    <property type="nucleotide sequence ID" value="NZ_NVQC01000023.1"/>
</dbReference>
<evidence type="ECO:0000256" key="7">
    <source>
        <dbReference type="ARBA" id="ARBA00022993"/>
    </source>
</evidence>
<evidence type="ECO:0000256" key="4">
    <source>
        <dbReference type="ARBA" id="ARBA00022741"/>
    </source>
</evidence>
<feature type="binding site" evidence="9">
    <location>
        <position position="88"/>
    </location>
    <ligand>
        <name>substrate</name>
    </ligand>
</feature>
<keyword evidence="6 9" id="KW-0460">Magnesium</keyword>
<dbReference type="EC" id="2.7.7.3" evidence="9"/>
<evidence type="ECO:0000256" key="1">
    <source>
        <dbReference type="ARBA" id="ARBA00022490"/>
    </source>
</evidence>
<feature type="binding site" evidence="9">
    <location>
        <position position="10"/>
    </location>
    <ligand>
        <name>substrate</name>
    </ligand>
</feature>
<name>A0A2T4TWG1_9BACT</name>
<dbReference type="NCBIfam" id="TIGR01510">
    <property type="entry name" value="coaD_prev_kdtB"/>
    <property type="match status" value="1"/>
</dbReference>
<comment type="subcellular location">
    <subcellularLocation>
        <location evidence="9">Cytoplasm</location>
    </subcellularLocation>
</comment>
<dbReference type="CDD" id="cd02163">
    <property type="entry name" value="PPAT"/>
    <property type="match status" value="1"/>
</dbReference>
<feature type="binding site" evidence="9">
    <location>
        <position position="99"/>
    </location>
    <ligand>
        <name>ATP</name>
        <dbReference type="ChEBI" id="CHEBI:30616"/>
    </ligand>
</feature>
<dbReference type="GO" id="GO:0015937">
    <property type="term" value="P:coenzyme A biosynthetic process"/>
    <property type="evidence" value="ECO:0007669"/>
    <property type="project" value="UniProtKB-UniRule"/>
</dbReference>
<dbReference type="GO" id="GO:0004595">
    <property type="term" value="F:pantetheine-phosphate adenylyltransferase activity"/>
    <property type="evidence" value="ECO:0007669"/>
    <property type="project" value="UniProtKB-UniRule"/>
</dbReference>
<dbReference type="InterPro" id="IPR014729">
    <property type="entry name" value="Rossmann-like_a/b/a_fold"/>
</dbReference>
<reference evidence="11 12" key="1">
    <citation type="submission" date="2017-09" db="EMBL/GenBank/DDBJ databases">
        <title>Bloom of a denitrifying methanotroph, Candidatus Methylomirabilis limnetica, in a deep stratified lake.</title>
        <authorList>
            <person name="Graf J.S."/>
            <person name="Marchant H.K."/>
            <person name="Tienken D."/>
            <person name="Hach P.F."/>
            <person name="Brand A."/>
            <person name="Schubert C.J."/>
            <person name="Kuypers M.M."/>
            <person name="Milucka J."/>
        </authorList>
    </citation>
    <scope>NUCLEOTIDE SEQUENCE [LARGE SCALE GENOMIC DNA]</scope>
    <source>
        <strain evidence="11 12">Zug</strain>
    </source>
</reference>
<dbReference type="AlphaFoldDB" id="A0A2T4TWG1"/>
<dbReference type="NCBIfam" id="TIGR00125">
    <property type="entry name" value="cyt_tran_rel"/>
    <property type="match status" value="1"/>
</dbReference>
<comment type="cofactor">
    <cofactor evidence="9">
        <name>Mg(2+)</name>
        <dbReference type="ChEBI" id="CHEBI:18420"/>
    </cofactor>
</comment>
<feature type="site" description="Transition state stabilizer" evidence="9">
    <location>
        <position position="18"/>
    </location>
</feature>
<comment type="caution">
    <text evidence="11">The sequence shown here is derived from an EMBL/GenBank/DDBJ whole genome shotgun (WGS) entry which is preliminary data.</text>
</comment>
<dbReference type="EMBL" id="NVQC01000023">
    <property type="protein sequence ID" value="PTL35452.1"/>
    <property type="molecule type" value="Genomic_DNA"/>
</dbReference>
<dbReference type="PANTHER" id="PTHR21342">
    <property type="entry name" value="PHOSPHOPANTETHEINE ADENYLYLTRANSFERASE"/>
    <property type="match status" value="1"/>
</dbReference>
<evidence type="ECO:0000313" key="11">
    <source>
        <dbReference type="EMBL" id="PTL35452.1"/>
    </source>
</evidence>
<dbReference type="Proteomes" id="UP000241436">
    <property type="component" value="Unassembled WGS sequence"/>
</dbReference>
<reference evidence="12" key="2">
    <citation type="journal article" date="2018" name="Environ. Microbiol.">
        <title>Bloom of a denitrifying methanotroph, 'Candidatus Methylomirabilis limnetica', in a deep stratified lake.</title>
        <authorList>
            <person name="Graf J.S."/>
            <person name="Mayr M.J."/>
            <person name="Marchant H.K."/>
            <person name="Tienken D."/>
            <person name="Hach P.F."/>
            <person name="Brand A."/>
            <person name="Schubert C.J."/>
            <person name="Kuypers M.M."/>
            <person name="Milucka J."/>
        </authorList>
    </citation>
    <scope>NUCLEOTIDE SEQUENCE [LARGE SCALE GENOMIC DNA]</scope>
    <source>
        <strain evidence="12">Zug</strain>
    </source>
</reference>
<gene>
    <name evidence="9" type="primary">coaD</name>
    <name evidence="11" type="ORF">CLG94_09270</name>
</gene>
<comment type="subunit">
    <text evidence="9">Homohexamer.</text>
</comment>
<keyword evidence="4 9" id="KW-0547">Nucleotide-binding</keyword>
<evidence type="ECO:0000256" key="6">
    <source>
        <dbReference type="ARBA" id="ARBA00022842"/>
    </source>
</evidence>
<keyword evidence="7 9" id="KW-0173">Coenzyme A biosynthesis</keyword>
<accession>A0A2T4TWG1</accession>
<feature type="binding site" evidence="9">
    <location>
        <position position="18"/>
    </location>
    <ligand>
        <name>ATP</name>
        <dbReference type="ChEBI" id="CHEBI:30616"/>
    </ligand>
</feature>
<dbReference type="GO" id="GO:0005524">
    <property type="term" value="F:ATP binding"/>
    <property type="evidence" value="ECO:0007669"/>
    <property type="project" value="UniProtKB-KW"/>
</dbReference>
<evidence type="ECO:0000259" key="10">
    <source>
        <dbReference type="Pfam" id="PF01467"/>
    </source>
</evidence>
<dbReference type="HAMAP" id="MF_00151">
    <property type="entry name" value="PPAT_bact"/>
    <property type="match status" value="1"/>
</dbReference>
<keyword evidence="2 9" id="KW-0808">Transferase</keyword>
<evidence type="ECO:0000256" key="3">
    <source>
        <dbReference type="ARBA" id="ARBA00022695"/>
    </source>
</evidence>
<evidence type="ECO:0000256" key="9">
    <source>
        <dbReference type="HAMAP-Rule" id="MF_00151"/>
    </source>
</evidence>
<keyword evidence="3 9" id="KW-0548">Nucleotidyltransferase</keyword>
<keyword evidence="5 9" id="KW-0067">ATP-binding</keyword>
<dbReference type="OrthoDB" id="9806661at2"/>
<evidence type="ECO:0000256" key="8">
    <source>
        <dbReference type="ARBA" id="ARBA00029346"/>
    </source>
</evidence>
<organism evidence="11 12">
    <name type="scientific">Candidatus Methylomirabilis limnetica</name>
    <dbReference type="NCBI Taxonomy" id="2033718"/>
    <lineage>
        <taxon>Bacteria</taxon>
        <taxon>Candidatus Methylomirabilota</taxon>
        <taxon>Candidatus Methylomirabilia</taxon>
        <taxon>Candidatus Methylomirabilales</taxon>
        <taxon>Candidatus Methylomirabilaceae</taxon>
        <taxon>Candidatus Methylomirabilis</taxon>
    </lineage>
</organism>
<dbReference type="Gene3D" id="3.40.50.620">
    <property type="entry name" value="HUPs"/>
    <property type="match status" value="1"/>
</dbReference>
<comment type="function">
    <text evidence="9">Reversibly transfers an adenylyl group from ATP to 4'-phosphopantetheine, yielding dephospho-CoA (dPCoA) and pyrophosphate.</text>
</comment>